<dbReference type="InterPro" id="IPR042233">
    <property type="entry name" value="Cell_div_ZapA_N"/>
</dbReference>
<comment type="subcellular location">
    <subcellularLocation>
        <location evidence="1">Cytoplasm</location>
    </subcellularLocation>
</comment>
<evidence type="ECO:0000256" key="1">
    <source>
        <dbReference type="ARBA" id="ARBA00004496"/>
    </source>
</evidence>
<evidence type="ECO:0000256" key="6">
    <source>
        <dbReference type="ARBA" id="ARBA00023054"/>
    </source>
</evidence>
<keyword evidence="4" id="KW-0963">Cytoplasm</keyword>
<dbReference type="PANTHER" id="PTHR34981:SF1">
    <property type="entry name" value="CELL DIVISION PROTEIN ZAPA"/>
    <property type="match status" value="1"/>
</dbReference>
<comment type="similarity">
    <text evidence="2">Belongs to the ZapA family. Type 1 subfamily.</text>
</comment>
<evidence type="ECO:0000256" key="11">
    <source>
        <dbReference type="ARBA" id="ARBA00033158"/>
    </source>
</evidence>
<evidence type="ECO:0000256" key="3">
    <source>
        <dbReference type="ARBA" id="ARBA00015195"/>
    </source>
</evidence>
<evidence type="ECO:0000256" key="2">
    <source>
        <dbReference type="ARBA" id="ARBA00010074"/>
    </source>
</evidence>
<evidence type="ECO:0000256" key="10">
    <source>
        <dbReference type="ARBA" id="ARBA00026068"/>
    </source>
</evidence>
<dbReference type="GO" id="GO:0000921">
    <property type="term" value="P:septin ring assembly"/>
    <property type="evidence" value="ECO:0007669"/>
    <property type="project" value="TreeGrafter"/>
</dbReference>
<evidence type="ECO:0000256" key="4">
    <source>
        <dbReference type="ARBA" id="ARBA00022490"/>
    </source>
</evidence>
<keyword evidence="7" id="KW-0717">Septation</keyword>
<organism evidence="12 13">
    <name type="scientific">Venatoribacter cucullus</name>
    <dbReference type="NCBI Taxonomy" id="2661630"/>
    <lineage>
        <taxon>Bacteria</taxon>
        <taxon>Pseudomonadati</taxon>
        <taxon>Pseudomonadota</taxon>
        <taxon>Gammaproteobacteria</taxon>
        <taxon>Oceanospirillales</taxon>
        <taxon>Oceanospirillaceae</taxon>
        <taxon>Venatoribacter</taxon>
    </lineage>
</organism>
<dbReference type="Gene3D" id="3.30.160.880">
    <property type="entry name" value="Cell division protein ZapA protomer, N-terminal domain"/>
    <property type="match status" value="1"/>
</dbReference>
<gene>
    <name evidence="12" type="primary">zapA</name>
    <name evidence="12" type="ORF">GJQ55_00455</name>
</gene>
<dbReference type="SUPFAM" id="SSF102829">
    <property type="entry name" value="Cell division protein ZapA-like"/>
    <property type="match status" value="1"/>
</dbReference>
<dbReference type="RefSeq" id="WP_228345548.1">
    <property type="nucleotide sequence ID" value="NZ_CP045550.1"/>
</dbReference>
<keyword evidence="6" id="KW-0175">Coiled coil</keyword>
<evidence type="ECO:0000256" key="5">
    <source>
        <dbReference type="ARBA" id="ARBA00022618"/>
    </source>
</evidence>
<evidence type="ECO:0000313" key="12">
    <source>
        <dbReference type="EMBL" id="QQD23036.1"/>
    </source>
</evidence>
<name>A0A9E8FJN4_9GAMM</name>
<dbReference type="Proteomes" id="UP000596074">
    <property type="component" value="Chromosome"/>
</dbReference>
<protein>
    <recommendedName>
        <fullName evidence="3">Cell division protein ZapA</fullName>
    </recommendedName>
    <alternativeName>
        <fullName evidence="11">Z ring-associated protein ZapA</fullName>
    </alternativeName>
</protein>
<proteinExistence type="inferred from homology"/>
<accession>A0A9E8FJN4</accession>
<dbReference type="Pfam" id="PF05164">
    <property type="entry name" value="ZapA"/>
    <property type="match status" value="1"/>
</dbReference>
<dbReference type="AlphaFoldDB" id="A0A9E8FJN4"/>
<dbReference type="KEGG" id="vcw:GJQ55_00455"/>
<dbReference type="InterPro" id="IPR036192">
    <property type="entry name" value="Cell_div_ZapA-like_sf"/>
</dbReference>
<dbReference type="PANTHER" id="PTHR34981">
    <property type="entry name" value="CELL DIVISION PROTEIN ZAPA"/>
    <property type="match status" value="1"/>
</dbReference>
<dbReference type="Gene3D" id="1.20.5.50">
    <property type="match status" value="1"/>
</dbReference>
<sequence length="104" mass="11482">MADSPKTLSLNILDREYRINCPVGAEEKLRDAARMLNEKMSEIKSAGAASGKVLGTDRIAVIAALNIAHQLREQEGQQQDLSKDLARMHQLLDDALAQDLQLEL</sequence>
<dbReference type="GO" id="GO:0000917">
    <property type="term" value="P:division septum assembly"/>
    <property type="evidence" value="ECO:0007669"/>
    <property type="project" value="UniProtKB-KW"/>
</dbReference>
<reference evidence="12 13" key="1">
    <citation type="submission" date="2019-11" db="EMBL/GenBank/DDBJ databases">
        <title>Venatorbacter sp. nov. a predator of Campylobacter and other Gram-negative bacteria.</title>
        <authorList>
            <person name="Saeedi A."/>
            <person name="Cummings N.J."/>
            <person name="Connerton I.F."/>
            <person name="Connerton P.L."/>
        </authorList>
    </citation>
    <scope>NUCLEOTIDE SEQUENCE [LARGE SCALE GENOMIC DNA]</scope>
    <source>
        <strain evidence="12">XL5</strain>
    </source>
</reference>
<comment type="function">
    <text evidence="9">Activator of cell division through the inhibition of FtsZ GTPase activity, therefore promoting FtsZ assembly into bundles of protofilaments necessary for the formation of the division Z ring. It is recruited early at mid-cell but it is not essential for cell division.</text>
</comment>
<dbReference type="GO" id="GO:0005829">
    <property type="term" value="C:cytosol"/>
    <property type="evidence" value="ECO:0007669"/>
    <property type="project" value="TreeGrafter"/>
</dbReference>
<keyword evidence="13" id="KW-1185">Reference proteome</keyword>
<dbReference type="EMBL" id="CP046056">
    <property type="protein sequence ID" value="QQD23036.1"/>
    <property type="molecule type" value="Genomic_DNA"/>
</dbReference>
<keyword evidence="8" id="KW-0131">Cell cycle</keyword>
<evidence type="ECO:0000313" key="13">
    <source>
        <dbReference type="Proteomes" id="UP000596074"/>
    </source>
</evidence>
<evidence type="ECO:0000256" key="7">
    <source>
        <dbReference type="ARBA" id="ARBA00023210"/>
    </source>
</evidence>
<keyword evidence="5 12" id="KW-0132">Cell division</keyword>
<dbReference type="GO" id="GO:0043093">
    <property type="term" value="P:FtsZ-dependent cytokinesis"/>
    <property type="evidence" value="ECO:0007669"/>
    <property type="project" value="TreeGrafter"/>
</dbReference>
<dbReference type="GO" id="GO:0030428">
    <property type="term" value="C:cell septum"/>
    <property type="evidence" value="ECO:0007669"/>
    <property type="project" value="TreeGrafter"/>
</dbReference>
<evidence type="ECO:0000256" key="9">
    <source>
        <dbReference type="ARBA" id="ARBA00024910"/>
    </source>
</evidence>
<comment type="subunit">
    <text evidence="10">Homodimer. Interacts with FtsZ.</text>
</comment>
<dbReference type="InterPro" id="IPR007838">
    <property type="entry name" value="Cell_div_ZapA-like"/>
</dbReference>
<evidence type="ECO:0000256" key="8">
    <source>
        <dbReference type="ARBA" id="ARBA00023306"/>
    </source>
</evidence>
<dbReference type="GO" id="GO:0032153">
    <property type="term" value="C:cell division site"/>
    <property type="evidence" value="ECO:0007669"/>
    <property type="project" value="TreeGrafter"/>
</dbReference>